<organism evidence="3">
    <name type="scientific">marine metagenome</name>
    <dbReference type="NCBI Taxonomy" id="408172"/>
    <lineage>
        <taxon>unclassified sequences</taxon>
        <taxon>metagenomes</taxon>
        <taxon>ecological metagenomes</taxon>
    </lineage>
</organism>
<gene>
    <name evidence="3" type="ORF">METZ01_LOCUS31234</name>
</gene>
<dbReference type="InterPro" id="IPR000683">
    <property type="entry name" value="Gfo/Idh/MocA-like_OxRdtase_N"/>
</dbReference>
<dbReference type="GO" id="GO:0000166">
    <property type="term" value="F:nucleotide binding"/>
    <property type="evidence" value="ECO:0007669"/>
    <property type="project" value="InterPro"/>
</dbReference>
<feature type="domain" description="GFO/IDH/MocA-like oxidoreductase" evidence="2">
    <location>
        <begin position="111"/>
        <end position="226"/>
    </location>
</feature>
<evidence type="ECO:0008006" key="4">
    <source>
        <dbReference type="Google" id="ProtNLM"/>
    </source>
</evidence>
<sequence length="307" mass="35865">MIGICDLNIRTKQKIKALHLNKIPFYTNFKKAVIEGQPDAALLSTSPFNRMRDIKICCKYKIAALVEKPLSIKIDEAKNIVDLMAKHNLLLMVGLNFRYLPVTKKLADFFISKKIGKPCYAKFIYERWRDGRLKHLNKYPLTMKHPMLWEQSIHHFDLMRFVYNSEVKSVYAITWNPSWSMYSHHTNVSALLNFNNGLTVNYLGTWQSNFKKFNFEWRTECEKGSIIQKKQFSDLFYVNQNSKKLIKIQLKKFEMWKTDADLLLKDFSVSLVKKTKLHSSGKDHLKSLSIVQACIDSSKTGKKIVLK</sequence>
<reference evidence="3" key="1">
    <citation type="submission" date="2018-05" db="EMBL/GenBank/DDBJ databases">
        <authorList>
            <person name="Lanie J.A."/>
            <person name="Ng W.-L."/>
            <person name="Kazmierczak K.M."/>
            <person name="Andrzejewski T.M."/>
            <person name="Davidsen T.M."/>
            <person name="Wayne K.J."/>
            <person name="Tettelin H."/>
            <person name="Glass J.I."/>
            <person name="Rusch D."/>
            <person name="Podicherti R."/>
            <person name="Tsui H.-C.T."/>
            <person name="Winkler M.E."/>
        </authorList>
    </citation>
    <scope>NUCLEOTIDE SEQUENCE</scope>
</reference>
<dbReference type="PANTHER" id="PTHR43377:SF1">
    <property type="entry name" value="BILIVERDIN REDUCTASE A"/>
    <property type="match status" value="1"/>
</dbReference>
<dbReference type="InterPro" id="IPR036291">
    <property type="entry name" value="NAD(P)-bd_dom_sf"/>
</dbReference>
<dbReference type="PANTHER" id="PTHR43377">
    <property type="entry name" value="BILIVERDIN REDUCTASE A"/>
    <property type="match status" value="1"/>
</dbReference>
<dbReference type="EMBL" id="UINC01001351">
    <property type="protein sequence ID" value="SUZ78380.1"/>
    <property type="molecule type" value="Genomic_DNA"/>
</dbReference>
<evidence type="ECO:0000259" key="1">
    <source>
        <dbReference type="Pfam" id="PF01408"/>
    </source>
</evidence>
<dbReference type="Pfam" id="PF01408">
    <property type="entry name" value="GFO_IDH_MocA"/>
    <property type="match status" value="1"/>
</dbReference>
<dbReference type="Gene3D" id="3.30.360.10">
    <property type="entry name" value="Dihydrodipicolinate Reductase, domain 2"/>
    <property type="match status" value="1"/>
</dbReference>
<dbReference type="SUPFAM" id="SSF51735">
    <property type="entry name" value="NAD(P)-binding Rossmann-fold domains"/>
    <property type="match status" value="1"/>
</dbReference>
<dbReference type="Gene3D" id="3.40.50.720">
    <property type="entry name" value="NAD(P)-binding Rossmann-like Domain"/>
    <property type="match status" value="1"/>
</dbReference>
<protein>
    <recommendedName>
        <fullName evidence="4">Gfo/Idh/MocA-like oxidoreductase N-terminal domain-containing protein</fullName>
    </recommendedName>
</protein>
<dbReference type="SUPFAM" id="SSF55347">
    <property type="entry name" value="Glyceraldehyde-3-phosphate dehydrogenase-like, C-terminal domain"/>
    <property type="match status" value="1"/>
</dbReference>
<dbReference type="AlphaFoldDB" id="A0A381QHF6"/>
<dbReference type="InterPro" id="IPR051450">
    <property type="entry name" value="Gfo/Idh/MocA_Oxidoreductases"/>
</dbReference>
<feature type="domain" description="Gfo/Idh/MocA-like oxidoreductase N-terminal" evidence="1">
    <location>
        <begin position="3"/>
        <end position="94"/>
    </location>
</feature>
<name>A0A381QHF6_9ZZZZ</name>
<proteinExistence type="predicted"/>
<dbReference type="Pfam" id="PF22725">
    <property type="entry name" value="GFO_IDH_MocA_C3"/>
    <property type="match status" value="1"/>
</dbReference>
<dbReference type="InterPro" id="IPR055170">
    <property type="entry name" value="GFO_IDH_MocA-like_dom"/>
</dbReference>
<evidence type="ECO:0000313" key="3">
    <source>
        <dbReference type="EMBL" id="SUZ78380.1"/>
    </source>
</evidence>
<evidence type="ECO:0000259" key="2">
    <source>
        <dbReference type="Pfam" id="PF22725"/>
    </source>
</evidence>
<accession>A0A381QHF6</accession>